<comment type="caution">
    <text evidence="1">The sequence shown here is derived from an EMBL/GenBank/DDBJ whole genome shotgun (WGS) entry which is preliminary data.</text>
</comment>
<gene>
    <name evidence="1" type="ORF">EK21DRAFT_113887</name>
</gene>
<accession>A0A9P4H5A9</accession>
<reference evidence="1" key="1">
    <citation type="journal article" date="2020" name="Stud. Mycol.">
        <title>101 Dothideomycetes genomes: a test case for predicting lifestyles and emergence of pathogens.</title>
        <authorList>
            <person name="Haridas S."/>
            <person name="Albert R."/>
            <person name="Binder M."/>
            <person name="Bloem J."/>
            <person name="Labutti K."/>
            <person name="Salamov A."/>
            <person name="Andreopoulos B."/>
            <person name="Baker S."/>
            <person name="Barry K."/>
            <person name="Bills G."/>
            <person name="Bluhm B."/>
            <person name="Cannon C."/>
            <person name="Castanera R."/>
            <person name="Culley D."/>
            <person name="Daum C."/>
            <person name="Ezra D."/>
            <person name="Gonzalez J."/>
            <person name="Henrissat B."/>
            <person name="Kuo A."/>
            <person name="Liang C."/>
            <person name="Lipzen A."/>
            <person name="Lutzoni F."/>
            <person name="Magnuson J."/>
            <person name="Mondo S."/>
            <person name="Nolan M."/>
            <person name="Ohm R."/>
            <person name="Pangilinan J."/>
            <person name="Park H.-J."/>
            <person name="Ramirez L."/>
            <person name="Alfaro M."/>
            <person name="Sun H."/>
            <person name="Tritt A."/>
            <person name="Yoshinaga Y."/>
            <person name="Zwiers L.-H."/>
            <person name="Turgeon B."/>
            <person name="Goodwin S."/>
            <person name="Spatafora J."/>
            <person name="Crous P."/>
            <person name="Grigoriev I."/>
        </authorList>
    </citation>
    <scope>NUCLEOTIDE SEQUENCE</scope>
    <source>
        <strain evidence="1">CBS 110217</strain>
    </source>
</reference>
<sequence length="160" mass="17983">MCWDEQYEDYDAIDAFEEQAPELCAVGPHSVIPPPRANSVRSDAYLPPSSDDILESYFALHPVSGDQLESVTLLDAYGHGLSLGSEPRASAFRDTLVDAMAEVMDDYGLEGMLQHLFDTTKERPACPMWRLFAFQYVLNKMPCAFGERTRVSDNDQYETC</sequence>
<organism evidence="1 2">
    <name type="scientific">Setomelanomma holmii</name>
    <dbReference type="NCBI Taxonomy" id="210430"/>
    <lineage>
        <taxon>Eukaryota</taxon>
        <taxon>Fungi</taxon>
        <taxon>Dikarya</taxon>
        <taxon>Ascomycota</taxon>
        <taxon>Pezizomycotina</taxon>
        <taxon>Dothideomycetes</taxon>
        <taxon>Pleosporomycetidae</taxon>
        <taxon>Pleosporales</taxon>
        <taxon>Pleosporineae</taxon>
        <taxon>Phaeosphaeriaceae</taxon>
        <taxon>Setomelanomma</taxon>
    </lineage>
</organism>
<keyword evidence="2" id="KW-1185">Reference proteome</keyword>
<dbReference type="OrthoDB" id="3799737at2759"/>
<dbReference type="EMBL" id="ML978213">
    <property type="protein sequence ID" value="KAF2028391.1"/>
    <property type="molecule type" value="Genomic_DNA"/>
</dbReference>
<dbReference type="AlphaFoldDB" id="A0A9P4H5A9"/>
<protein>
    <submittedName>
        <fullName evidence="1">Uncharacterized protein</fullName>
    </submittedName>
</protein>
<evidence type="ECO:0000313" key="1">
    <source>
        <dbReference type="EMBL" id="KAF2028391.1"/>
    </source>
</evidence>
<proteinExistence type="predicted"/>
<evidence type="ECO:0000313" key="2">
    <source>
        <dbReference type="Proteomes" id="UP000799777"/>
    </source>
</evidence>
<dbReference type="Proteomes" id="UP000799777">
    <property type="component" value="Unassembled WGS sequence"/>
</dbReference>
<name>A0A9P4H5A9_9PLEO</name>